<dbReference type="Pfam" id="PF13692">
    <property type="entry name" value="Glyco_trans_1_4"/>
    <property type="match status" value="1"/>
</dbReference>
<sequence length="398" mass="42078">MRVLFVAWDGPGLNYLQSLFLPIFEGLRPLGYHFDVLQFRWGPVREQEAAEAACAAAGVGYRAAAVSRRAGAFGPFATAMAGGRQIRRAAAFFDSELLMPRSVLPALATLASRATGGLPAIYDSDGLEVDERVEFAGLAPTGAAYRILRDAEAQMIRRSRAVLVRTDVAAQVLHARAGAPVGAERFFVVANGRDPARFHPHDPAERARTRAELGISADAPLVAYAGSVGPAYRFADMAAFVRELRRLRPDARLLVLSGSPERATAELAAAGGNLGGATVRRVDPAAVPRYLAAADLGLAYRRPAFSTRAVSPIKLGEYLLCGLPVLGTAVVGNTAGALQAGVLFDAEAGPAPAAAWFASKVLPARDVIRARAREEGLTTFSLQRSITDYARALSAVAS</sequence>
<dbReference type="EMBL" id="CADCVW010000013">
    <property type="protein sequence ID" value="CAA9483680.1"/>
    <property type="molecule type" value="Genomic_DNA"/>
</dbReference>
<evidence type="ECO:0000313" key="1">
    <source>
        <dbReference type="EMBL" id="CAA9483680.1"/>
    </source>
</evidence>
<proteinExistence type="predicted"/>
<gene>
    <name evidence="1" type="ORF">AVDCRST_MAG39-199</name>
</gene>
<dbReference type="SUPFAM" id="SSF53756">
    <property type="entry name" value="UDP-Glycosyltransferase/glycogen phosphorylase"/>
    <property type="match status" value="1"/>
</dbReference>
<accession>A0A6J4S187</accession>
<dbReference type="PANTHER" id="PTHR12526">
    <property type="entry name" value="GLYCOSYLTRANSFERASE"/>
    <property type="match status" value="1"/>
</dbReference>
<dbReference type="PANTHER" id="PTHR12526:SF600">
    <property type="entry name" value="GLYCOSYL TRANSFERASE GROUP 1"/>
    <property type="match status" value="1"/>
</dbReference>
<name>A0A6J4S187_9SPHN</name>
<reference evidence="1" key="1">
    <citation type="submission" date="2020-02" db="EMBL/GenBank/DDBJ databases">
        <authorList>
            <person name="Meier V. D."/>
        </authorList>
    </citation>
    <scope>NUCLEOTIDE SEQUENCE</scope>
    <source>
        <strain evidence="1">AVDCRST_MAG39</strain>
    </source>
</reference>
<dbReference type="GO" id="GO:0016757">
    <property type="term" value="F:glycosyltransferase activity"/>
    <property type="evidence" value="ECO:0007669"/>
    <property type="project" value="TreeGrafter"/>
</dbReference>
<dbReference type="Gene3D" id="3.40.50.2000">
    <property type="entry name" value="Glycogen Phosphorylase B"/>
    <property type="match status" value="2"/>
</dbReference>
<dbReference type="AlphaFoldDB" id="A0A6J4S187"/>
<keyword evidence="1" id="KW-0808">Transferase</keyword>
<organism evidence="1">
    <name type="scientific">uncultured Sphingomonadaceae bacterium</name>
    <dbReference type="NCBI Taxonomy" id="169976"/>
    <lineage>
        <taxon>Bacteria</taxon>
        <taxon>Pseudomonadati</taxon>
        <taxon>Pseudomonadota</taxon>
        <taxon>Alphaproteobacteria</taxon>
        <taxon>Sphingomonadales</taxon>
        <taxon>Sphingomonadaceae</taxon>
        <taxon>environmental samples</taxon>
    </lineage>
</organism>
<protein>
    <submittedName>
        <fullName evidence="1">Glycosyltransferase</fullName>
    </submittedName>
</protein>